<sequence>MRDTDLYTRIPGIEVPWQVSSVKVEMAKEEVIVQVERKVGAKLRCPTCGRESQCYDSRRRWWRHLDTCQYKTILEVDVPRVECPEHGVVTTSVPWAEPNSGFTAMFEALVIDWLKEASTAVVSRQIGRDSEKNLTRWISIDGDWPLSTFCCLRDSILRSGRSACEGNEECADSLLDRFG</sequence>
<keyword evidence="3" id="KW-0862">Zinc</keyword>
<keyword evidence="3" id="KW-0479">Metal-binding</keyword>
<feature type="domain" description="Transposase IS204/IS1001/IS1096/IS1165 helix-turn-helix" evidence="1">
    <location>
        <begin position="92"/>
        <end position="127"/>
    </location>
</feature>
<dbReference type="PANTHER" id="PTHR33498:SF1">
    <property type="entry name" value="TRANSPOSASE FOR INSERTION SEQUENCE ELEMENT IS1557"/>
    <property type="match status" value="1"/>
</dbReference>
<dbReference type="PANTHER" id="PTHR33498">
    <property type="entry name" value="TRANSPOSASE FOR INSERTION SEQUENCE ELEMENT IS1557"/>
    <property type="match status" value="1"/>
</dbReference>
<dbReference type="InterPro" id="IPR047951">
    <property type="entry name" value="Transpos_ISL3"/>
</dbReference>
<gene>
    <name evidence="3" type="ORF">BECKFW1821A_GA0114235_109010</name>
</gene>
<dbReference type="GO" id="GO:0008270">
    <property type="term" value="F:zinc ion binding"/>
    <property type="evidence" value="ECO:0007669"/>
    <property type="project" value="UniProtKB-KW"/>
</dbReference>
<dbReference type="InterPro" id="IPR029261">
    <property type="entry name" value="Transposase_Znf"/>
</dbReference>
<dbReference type="InterPro" id="IPR032877">
    <property type="entry name" value="Transposase_HTH"/>
</dbReference>
<protein>
    <submittedName>
        <fullName evidence="3">Zinc-finger of transposase IS204/IS1001/IS1096/IS1165</fullName>
    </submittedName>
</protein>
<proteinExistence type="predicted"/>
<dbReference type="AlphaFoldDB" id="A0A450SYM6"/>
<dbReference type="Pfam" id="PF14690">
    <property type="entry name" value="Zn_ribbon_ISL3"/>
    <property type="match status" value="1"/>
</dbReference>
<organism evidence="3">
    <name type="scientific">Candidatus Kentrum sp. FW</name>
    <dbReference type="NCBI Taxonomy" id="2126338"/>
    <lineage>
        <taxon>Bacteria</taxon>
        <taxon>Pseudomonadati</taxon>
        <taxon>Pseudomonadota</taxon>
        <taxon>Gammaproteobacteria</taxon>
        <taxon>Candidatus Kentrum</taxon>
    </lineage>
</organism>
<name>A0A450SYM6_9GAMM</name>
<evidence type="ECO:0000313" key="3">
    <source>
        <dbReference type="EMBL" id="VFJ59335.1"/>
    </source>
</evidence>
<keyword evidence="3" id="KW-0863">Zinc-finger</keyword>
<evidence type="ECO:0000259" key="2">
    <source>
        <dbReference type="Pfam" id="PF14690"/>
    </source>
</evidence>
<accession>A0A450SYM6</accession>
<dbReference type="Pfam" id="PF13542">
    <property type="entry name" value="HTH_Tnp_ISL3"/>
    <property type="match status" value="1"/>
</dbReference>
<reference evidence="3" key="1">
    <citation type="submission" date="2019-02" db="EMBL/GenBank/DDBJ databases">
        <authorList>
            <person name="Gruber-Vodicka R. H."/>
            <person name="Seah K. B. B."/>
        </authorList>
    </citation>
    <scope>NUCLEOTIDE SEQUENCE</scope>
    <source>
        <strain evidence="3">BECK_BZ15</strain>
    </source>
</reference>
<evidence type="ECO:0000259" key="1">
    <source>
        <dbReference type="Pfam" id="PF13542"/>
    </source>
</evidence>
<feature type="domain" description="Transposase IS204/IS1001/IS1096/IS1165 zinc-finger" evidence="2">
    <location>
        <begin position="44"/>
        <end position="86"/>
    </location>
</feature>
<dbReference type="EMBL" id="CAADEW010000090">
    <property type="protein sequence ID" value="VFJ59335.1"/>
    <property type="molecule type" value="Genomic_DNA"/>
</dbReference>